<dbReference type="EMBL" id="JACHCE010000008">
    <property type="protein sequence ID" value="MBB5638364.1"/>
    <property type="molecule type" value="Genomic_DNA"/>
</dbReference>
<protein>
    <submittedName>
        <fullName evidence="1">Uncharacterized protein</fullName>
    </submittedName>
</protein>
<proteinExistence type="predicted"/>
<comment type="caution">
    <text evidence="1">The sequence shown here is derived from an EMBL/GenBank/DDBJ whole genome shotgun (WGS) entry which is preliminary data.</text>
</comment>
<gene>
    <name evidence="1" type="ORF">HDE68_004293</name>
</gene>
<sequence>MTIIKNIHPLSAEVLFDLLKKEFPDYINAKLDSMLNIDFTHVYHEINVLFPEVITGTALTITVSDQEITISDNTASYEFNATLLEEQLIVFIKIKAGQ</sequence>
<evidence type="ECO:0000313" key="2">
    <source>
        <dbReference type="Proteomes" id="UP000537204"/>
    </source>
</evidence>
<accession>A0A7W9E1I4</accession>
<name>A0A7W9E1I4_9SPHI</name>
<organism evidence="1 2">
    <name type="scientific">Pedobacter cryoconitis</name>
    <dbReference type="NCBI Taxonomy" id="188932"/>
    <lineage>
        <taxon>Bacteria</taxon>
        <taxon>Pseudomonadati</taxon>
        <taxon>Bacteroidota</taxon>
        <taxon>Sphingobacteriia</taxon>
        <taxon>Sphingobacteriales</taxon>
        <taxon>Sphingobacteriaceae</taxon>
        <taxon>Pedobacter</taxon>
    </lineage>
</organism>
<dbReference type="AlphaFoldDB" id="A0A7W9E1I4"/>
<dbReference type="RefSeq" id="WP_183884192.1">
    <property type="nucleotide sequence ID" value="NZ_JACHCE010000008.1"/>
</dbReference>
<evidence type="ECO:0000313" key="1">
    <source>
        <dbReference type="EMBL" id="MBB5638364.1"/>
    </source>
</evidence>
<reference evidence="1 2" key="1">
    <citation type="submission" date="2020-08" db="EMBL/GenBank/DDBJ databases">
        <title>Genomic Encyclopedia of Type Strains, Phase IV (KMG-V): Genome sequencing to study the core and pangenomes of soil and plant-associated prokaryotes.</title>
        <authorList>
            <person name="Whitman W."/>
        </authorList>
    </citation>
    <scope>NUCLEOTIDE SEQUENCE [LARGE SCALE GENOMIC DNA]</scope>
    <source>
        <strain evidence="1 2">S3M1</strain>
    </source>
</reference>
<dbReference type="Proteomes" id="UP000537204">
    <property type="component" value="Unassembled WGS sequence"/>
</dbReference>